<dbReference type="FunFam" id="2.60.40.180:FF:000005">
    <property type="entry name" value="5-hydroxyisourate hydrolase"/>
    <property type="match status" value="1"/>
</dbReference>
<evidence type="ECO:0000256" key="8">
    <source>
        <dbReference type="RuleBase" id="RU361270"/>
    </source>
</evidence>
<evidence type="ECO:0000256" key="7">
    <source>
        <dbReference type="PIRSR" id="PIRSR600895-51"/>
    </source>
</evidence>
<dbReference type="AlphaFoldDB" id="A0A330HRM9"/>
<dbReference type="PROSITE" id="PS00768">
    <property type="entry name" value="TRANSTHYRETIN_1"/>
    <property type="match status" value="1"/>
</dbReference>
<keyword evidence="5 8" id="KW-0659">Purine metabolism</keyword>
<dbReference type="PANTHER" id="PTHR10395">
    <property type="entry name" value="URICASE AND TRANSTHYRETIN-RELATED"/>
    <property type="match status" value="1"/>
</dbReference>
<evidence type="ECO:0000313" key="11">
    <source>
        <dbReference type="Proteomes" id="UP000251558"/>
    </source>
</evidence>
<dbReference type="Proteomes" id="UP000251558">
    <property type="component" value="Unassembled WGS sequence"/>
</dbReference>
<dbReference type="InterPro" id="IPR014306">
    <property type="entry name" value="Hydroxyisourate_hydrolase"/>
</dbReference>
<gene>
    <name evidence="10" type="primary">uraH</name>
    <name evidence="10" type="ORF">DPM33_08785</name>
</gene>
<dbReference type="OrthoDB" id="9792386at2"/>
<comment type="function">
    <text evidence="2">Catalyzes the hydrolysis of 5-hydroxyisourate (HIU) to 2-oxo-4-hydroxy-4-carboxy-5-ureidoimidazoline (OHCU).</text>
</comment>
<dbReference type="CDD" id="cd05822">
    <property type="entry name" value="TLP_HIUase"/>
    <property type="match status" value="1"/>
</dbReference>
<dbReference type="RefSeq" id="WP_112097011.1">
    <property type="nucleotide sequence ID" value="NZ_QMBP01000003.1"/>
</dbReference>
<dbReference type="Pfam" id="PF00576">
    <property type="entry name" value="Transthyretin"/>
    <property type="match status" value="1"/>
</dbReference>
<accession>A0A330HRM9</accession>
<dbReference type="PANTHER" id="PTHR10395:SF7">
    <property type="entry name" value="5-HYDROXYISOURATE HYDROLASE"/>
    <property type="match status" value="1"/>
</dbReference>
<dbReference type="PRINTS" id="PR00189">
    <property type="entry name" value="TRNSTHYRETIN"/>
</dbReference>
<feature type="binding site" evidence="7">
    <location>
        <position position="15"/>
    </location>
    <ligand>
        <name>substrate</name>
    </ligand>
</feature>
<evidence type="ECO:0000256" key="4">
    <source>
        <dbReference type="ARBA" id="ARBA00011881"/>
    </source>
</evidence>
<dbReference type="EC" id="3.5.2.17" evidence="8"/>
<dbReference type="Gene3D" id="2.60.40.180">
    <property type="entry name" value="Transthyretin/hydroxyisourate hydrolase domain"/>
    <property type="match status" value="1"/>
</dbReference>
<reference evidence="10 11" key="1">
    <citation type="submission" date="2018-07" db="EMBL/GenBank/DDBJ databases">
        <title>Diversity of Mesorhizobium strains in Brazil.</title>
        <authorList>
            <person name="Helene L.C.F."/>
            <person name="Dall'Agnol R."/>
            <person name="Delamuta J.R.M."/>
            <person name="Hungria M."/>
        </authorList>
    </citation>
    <scope>NUCLEOTIDE SEQUENCE [LARGE SCALE GENOMIC DNA]</scope>
    <source>
        <strain evidence="10 11">AC99b</strain>
    </source>
</reference>
<name>A0A330HRM9_9HYPH</name>
<evidence type="ECO:0000256" key="5">
    <source>
        <dbReference type="ARBA" id="ARBA00022631"/>
    </source>
</evidence>
<dbReference type="EMBL" id="QMBP01000003">
    <property type="protein sequence ID" value="RAZ91376.1"/>
    <property type="molecule type" value="Genomic_DNA"/>
</dbReference>
<evidence type="ECO:0000313" key="10">
    <source>
        <dbReference type="EMBL" id="RAZ91376.1"/>
    </source>
</evidence>
<dbReference type="InterPro" id="IPR023419">
    <property type="entry name" value="Transthyretin_CS"/>
</dbReference>
<keyword evidence="6 8" id="KW-0378">Hydrolase</keyword>
<dbReference type="SUPFAM" id="SSF49472">
    <property type="entry name" value="Transthyretin (synonym: prealbumin)"/>
    <property type="match status" value="1"/>
</dbReference>
<organism evidence="10 11">
    <name type="scientific">Mesorhizobium hawassense</name>
    <dbReference type="NCBI Taxonomy" id="1209954"/>
    <lineage>
        <taxon>Bacteria</taxon>
        <taxon>Pseudomonadati</taxon>
        <taxon>Pseudomonadota</taxon>
        <taxon>Alphaproteobacteria</taxon>
        <taxon>Hyphomicrobiales</taxon>
        <taxon>Phyllobacteriaceae</taxon>
        <taxon>Mesorhizobium</taxon>
    </lineage>
</organism>
<dbReference type="NCBIfam" id="TIGR02962">
    <property type="entry name" value="hdxy_isourate"/>
    <property type="match status" value="1"/>
</dbReference>
<dbReference type="PROSITE" id="PS00769">
    <property type="entry name" value="TRANSTHYRETIN_2"/>
    <property type="match status" value="1"/>
</dbReference>
<comment type="similarity">
    <text evidence="3 8">Belongs to the transthyretin family. 5-hydroxyisourate hydrolase subfamily.</text>
</comment>
<dbReference type="InterPro" id="IPR023416">
    <property type="entry name" value="Transthyretin/HIU_hydrolase_d"/>
</dbReference>
<comment type="catalytic activity">
    <reaction evidence="1 8">
        <text>5-hydroxyisourate + H2O = 5-hydroxy-2-oxo-4-ureido-2,5-dihydro-1H-imidazole-5-carboxylate + H(+)</text>
        <dbReference type="Rhea" id="RHEA:23736"/>
        <dbReference type="ChEBI" id="CHEBI:15377"/>
        <dbReference type="ChEBI" id="CHEBI:15378"/>
        <dbReference type="ChEBI" id="CHEBI:18072"/>
        <dbReference type="ChEBI" id="CHEBI:58639"/>
        <dbReference type="EC" id="3.5.2.17"/>
    </reaction>
</comment>
<protein>
    <recommendedName>
        <fullName evidence="8">5-hydroxyisourate hydrolase</fullName>
        <shortName evidence="8">HIU hydrolase</shortName>
        <shortName evidence="8">HIUHase</shortName>
        <ecNumber evidence="8">3.5.2.17</ecNumber>
    </recommendedName>
</protein>
<proteinExistence type="inferred from homology"/>
<feature type="binding site" evidence="7">
    <location>
        <position position="121"/>
    </location>
    <ligand>
        <name>substrate</name>
    </ligand>
</feature>
<evidence type="ECO:0000259" key="9">
    <source>
        <dbReference type="Pfam" id="PF00576"/>
    </source>
</evidence>
<evidence type="ECO:0000256" key="3">
    <source>
        <dbReference type="ARBA" id="ARBA00009850"/>
    </source>
</evidence>
<keyword evidence="11" id="KW-1185">Reference proteome</keyword>
<feature type="binding site" evidence="7">
    <location>
        <position position="53"/>
    </location>
    <ligand>
        <name>substrate</name>
    </ligand>
</feature>
<evidence type="ECO:0000256" key="6">
    <source>
        <dbReference type="ARBA" id="ARBA00022801"/>
    </source>
</evidence>
<dbReference type="InterPro" id="IPR036817">
    <property type="entry name" value="Transthyretin/HIU_hydrolase_sf"/>
</dbReference>
<dbReference type="InterPro" id="IPR000895">
    <property type="entry name" value="Transthyretin/HIU_hydrolase"/>
</dbReference>
<comment type="caution">
    <text evidence="10">The sequence shown here is derived from an EMBL/GenBank/DDBJ whole genome shotgun (WGS) entry which is preliminary data.</text>
</comment>
<dbReference type="GO" id="GO:0033971">
    <property type="term" value="F:hydroxyisourate hydrolase activity"/>
    <property type="evidence" value="ECO:0007669"/>
    <property type="project" value="UniProtKB-EC"/>
</dbReference>
<sequence>MAETSKADGGRLTTHVLDTATGRPAKGLSIELFRIEGKSRTHLKTVATNDDGRCDAPLLAGADFRTGEYELVFAAGDYLRGQGNSLPEPAFLDIVPIRFGMAEARHYHVPLLISPYGYSTYRGS</sequence>
<feature type="domain" description="Transthyretin/hydroxyisourate hydrolase" evidence="9">
    <location>
        <begin position="12"/>
        <end position="123"/>
    </location>
</feature>
<dbReference type="GO" id="GO:0006144">
    <property type="term" value="P:purine nucleobase metabolic process"/>
    <property type="evidence" value="ECO:0007669"/>
    <property type="project" value="UniProtKB-KW"/>
</dbReference>
<evidence type="ECO:0000256" key="1">
    <source>
        <dbReference type="ARBA" id="ARBA00001043"/>
    </source>
</evidence>
<comment type="subunit">
    <text evidence="4 8">Homotetramer.</text>
</comment>
<evidence type="ECO:0000256" key="2">
    <source>
        <dbReference type="ARBA" id="ARBA00002704"/>
    </source>
</evidence>
<dbReference type="InterPro" id="IPR023418">
    <property type="entry name" value="Thyroxine_BS"/>
</dbReference>